<organism evidence="2">
    <name type="scientific">Oryza punctata</name>
    <name type="common">Red rice</name>
    <dbReference type="NCBI Taxonomy" id="4537"/>
    <lineage>
        <taxon>Eukaryota</taxon>
        <taxon>Viridiplantae</taxon>
        <taxon>Streptophyta</taxon>
        <taxon>Embryophyta</taxon>
        <taxon>Tracheophyta</taxon>
        <taxon>Spermatophyta</taxon>
        <taxon>Magnoliopsida</taxon>
        <taxon>Liliopsida</taxon>
        <taxon>Poales</taxon>
        <taxon>Poaceae</taxon>
        <taxon>BOP clade</taxon>
        <taxon>Oryzoideae</taxon>
        <taxon>Oryzeae</taxon>
        <taxon>Oryzinae</taxon>
        <taxon>Oryza</taxon>
    </lineage>
</organism>
<dbReference type="Proteomes" id="UP000026962">
    <property type="component" value="Chromosome 4"/>
</dbReference>
<dbReference type="PROSITE" id="PS51257">
    <property type="entry name" value="PROKAR_LIPOPROTEIN"/>
    <property type="match status" value="1"/>
</dbReference>
<dbReference type="EnsemblPlants" id="OPUNC04G06790.1">
    <property type="protein sequence ID" value="OPUNC04G06790.1"/>
    <property type="gene ID" value="OPUNC04G06790"/>
</dbReference>
<accession>A0A0E0KP78</accession>
<name>A0A0E0KP78_ORYPU</name>
<dbReference type="OMA" id="FRACMCL"/>
<evidence type="ECO:0000313" key="3">
    <source>
        <dbReference type="Proteomes" id="UP000026962"/>
    </source>
</evidence>
<reference evidence="2" key="2">
    <citation type="submission" date="2018-05" db="EMBL/GenBank/DDBJ databases">
        <title>OpunRS2 (Oryza punctata Reference Sequence Version 2).</title>
        <authorList>
            <person name="Zhang J."/>
            <person name="Kudrna D."/>
            <person name="Lee S."/>
            <person name="Talag J."/>
            <person name="Welchert J."/>
            <person name="Wing R.A."/>
        </authorList>
    </citation>
    <scope>NUCLEOTIDE SEQUENCE [LARGE SCALE GENOMIC DNA]</scope>
</reference>
<dbReference type="Gramene" id="OPUNC04G06790.1">
    <property type="protein sequence ID" value="OPUNC04G06790.1"/>
    <property type="gene ID" value="OPUNC04G06790"/>
</dbReference>
<proteinExistence type="predicted"/>
<evidence type="ECO:0000313" key="2">
    <source>
        <dbReference type="EnsemblPlants" id="OPUNC04G06790.1"/>
    </source>
</evidence>
<evidence type="ECO:0000256" key="1">
    <source>
        <dbReference type="SAM" id="MobiDB-lite"/>
    </source>
</evidence>
<keyword evidence="3" id="KW-1185">Reference proteome</keyword>
<sequence>MARAAVSLSMPLHIELRLDLVRMGACMCVYMVLGCSPDLVHGLVKAGLQQRQKEWSGSGGKQQGDGDGLVRSSSCQEKVQQGLVMP</sequence>
<dbReference type="HOGENOM" id="CLU_2501852_0_0_1"/>
<protein>
    <submittedName>
        <fullName evidence="2">Uncharacterized protein</fullName>
    </submittedName>
</protein>
<dbReference type="AlphaFoldDB" id="A0A0E0KP78"/>
<feature type="region of interest" description="Disordered" evidence="1">
    <location>
        <begin position="54"/>
        <end position="86"/>
    </location>
</feature>
<feature type="compositionally biased region" description="Gly residues" evidence="1">
    <location>
        <begin position="57"/>
        <end position="67"/>
    </location>
</feature>
<reference evidence="2" key="1">
    <citation type="submission" date="2015-04" db="UniProtKB">
        <authorList>
            <consortium name="EnsemblPlants"/>
        </authorList>
    </citation>
    <scope>IDENTIFICATION</scope>
</reference>